<comment type="similarity">
    <text evidence="2">Belongs to the ZIP transporter (TC 2.A.5) family.</text>
</comment>
<evidence type="ECO:0000313" key="8">
    <source>
        <dbReference type="EMBL" id="CAF1157901.1"/>
    </source>
</evidence>
<comment type="caution">
    <text evidence="8">The sequence shown here is derived from an EMBL/GenBank/DDBJ whole genome shotgun (WGS) entry which is preliminary data.</text>
</comment>
<dbReference type="InterPro" id="IPR003689">
    <property type="entry name" value="ZIP"/>
</dbReference>
<keyword evidence="9" id="KW-1185">Reference proteome</keyword>
<feature type="chain" id="PRO_5032994414" evidence="7">
    <location>
        <begin position="27"/>
        <end position="438"/>
    </location>
</feature>
<comment type="subcellular location">
    <subcellularLocation>
        <location evidence="1">Membrane</location>
        <topology evidence="1">Multi-pass membrane protein</topology>
    </subcellularLocation>
</comment>
<dbReference type="InterPro" id="IPR050799">
    <property type="entry name" value="ZIP_Transporter"/>
</dbReference>
<feature type="transmembrane region" description="Helical" evidence="6">
    <location>
        <begin position="345"/>
        <end position="365"/>
    </location>
</feature>
<keyword evidence="3 6" id="KW-0812">Transmembrane</keyword>
<dbReference type="AlphaFoldDB" id="A0A814T7Y4"/>
<dbReference type="Pfam" id="PF02535">
    <property type="entry name" value="Zip"/>
    <property type="match status" value="1"/>
</dbReference>
<feature type="signal peptide" evidence="7">
    <location>
        <begin position="1"/>
        <end position="26"/>
    </location>
</feature>
<sequence>MANINRFPKLIYFLFLVGLYLVRIHANEEHNTATTDSTSWSSDTIPIFDKFHLSFIRNTFNTLGSRSDDSDDDSDGPTAAQKYGYGFLSVLIISTFSLIGAAIFPLMKKPYYKYINAFFTSVAVGALFANSAFELFPAIIQFESGHKRSANLTEINTTKPDSEYDEDEPIVPLFLWQMLILVLTAYFFYFLEMMINVFIVYRDRRKKVCPTKILQLSRINRFPMREFEHLQTEVFEFDHDNLPPEDRSTLPALTPRPRSETILSATFPNIAVSFEDKQTPAIGWVIIIGDGIHNIADGLAIGAAFSDSIILGIAQAIAVGCQEFPSELGEMMILIESGFTIKRALLFNFFSACTAFLGFFVGVGLSENETARVWIFSVTAGIFTYIALVDLWPTLMPEAQEFEWRRFACVTAGYLFGVFVMFGLGILTEQLVPHPTKH</sequence>
<accession>A0A814T7Y4</accession>
<evidence type="ECO:0000256" key="7">
    <source>
        <dbReference type="SAM" id="SignalP"/>
    </source>
</evidence>
<dbReference type="GO" id="GO:0005886">
    <property type="term" value="C:plasma membrane"/>
    <property type="evidence" value="ECO:0007669"/>
    <property type="project" value="TreeGrafter"/>
</dbReference>
<keyword evidence="4 6" id="KW-1133">Transmembrane helix</keyword>
<keyword evidence="7" id="KW-0732">Signal</keyword>
<dbReference type="EMBL" id="CAJNOR010001526">
    <property type="protein sequence ID" value="CAF1157901.1"/>
    <property type="molecule type" value="Genomic_DNA"/>
</dbReference>
<dbReference type="GO" id="GO:0030003">
    <property type="term" value="P:intracellular monoatomic cation homeostasis"/>
    <property type="evidence" value="ECO:0007669"/>
    <property type="project" value="TreeGrafter"/>
</dbReference>
<dbReference type="GO" id="GO:0140410">
    <property type="term" value="F:monoatomic cation:bicarbonate symporter activity"/>
    <property type="evidence" value="ECO:0007669"/>
    <property type="project" value="TreeGrafter"/>
</dbReference>
<dbReference type="Proteomes" id="UP000663828">
    <property type="component" value="Unassembled WGS sequence"/>
</dbReference>
<feature type="transmembrane region" description="Helical" evidence="6">
    <location>
        <begin position="114"/>
        <end position="133"/>
    </location>
</feature>
<gene>
    <name evidence="8" type="ORF">XAT740_LOCUS21318</name>
</gene>
<dbReference type="GO" id="GO:0005385">
    <property type="term" value="F:zinc ion transmembrane transporter activity"/>
    <property type="evidence" value="ECO:0007669"/>
    <property type="project" value="TreeGrafter"/>
</dbReference>
<evidence type="ECO:0000256" key="4">
    <source>
        <dbReference type="ARBA" id="ARBA00022989"/>
    </source>
</evidence>
<name>A0A814T7Y4_ADIRI</name>
<evidence type="ECO:0000256" key="6">
    <source>
        <dbReference type="SAM" id="Phobius"/>
    </source>
</evidence>
<protein>
    <submittedName>
        <fullName evidence="8">Uncharacterized protein</fullName>
    </submittedName>
</protein>
<organism evidence="8 9">
    <name type="scientific">Adineta ricciae</name>
    <name type="common">Rotifer</name>
    <dbReference type="NCBI Taxonomy" id="249248"/>
    <lineage>
        <taxon>Eukaryota</taxon>
        <taxon>Metazoa</taxon>
        <taxon>Spiralia</taxon>
        <taxon>Gnathifera</taxon>
        <taxon>Rotifera</taxon>
        <taxon>Eurotatoria</taxon>
        <taxon>Bdelloidea</taxon>
        <taxon>Adinetida</taxon>
        <taxon>Adinetidae</taxon>
        <taxon>Adineta</taxon>
    </lineage>
</organism>
<feature type="transmembrane region" description="Helical" evidence="6">
    <location>
        <begin position="407"/>
        <end position="427"/>
    </location>
</feature>
<feature type="transmembrane region" description="Helical" evidence="6">
    <location>
        <begin position="371"/>
        <end position="395"/>
    </location>
</feature>
<feature type="transmembrane region" description="Helical" evidence="6">
    <location>
        <begin position="174"/>
        <end position="201"/>
    </location>
</feature>
<evidence type="ECO:0000256" key="5">
    <source>
        <dbReference type="ARBA" id="ARBA00023136"/>
    </source>
</evidence>
<proteinExistence type="inferred from homology"/>
<dbReference type="GO" id="GO:0071578">
    <property type="term" value="P:zinc ion import across plasma membrane"/>
    <property type="evidence" value="ECO:0007669"/>
    <property type="project" value="TreeGrafter"/>
</dbReference>
<evidence type="ECO:0000256" key="1">
    <source>
        <dbReference type="ARBA" id="ARBA00004141"/>
    </source>
</evidence>
<dbReference type="PANTHER" id="PTHR12191">
    <property type="entry name" value="SOLUTE CARRIER FAMILY 39"/>
    <property type="match status" value="1"/>
</dbReference>
<evidence type="ECO:0000256" key="2">
    <source>
        <dbReference type="ARBA" id="ARBA00006939"/>
    </source>
</evidence>
<evidence type="ECO:0000313" key="9">
    <source>
        <dbReference type="Proteomes" id="UP000663828"/>
    </source>
</evidence>
<evidence type="ECO:0000256" key="3">
    <source>
        <dbReference type="ARBA" id="ARBA00022692"/>
    </source>
</evidence>
<reference evidence="8" key="1">
    <citation type="submission" date="2021-02" db="EMBL/GenBank/DDBJ databases">
        <authorList>
            <person name="Nowell W R."/>
        </authorList>
    </citation>
    <scope>NUCLEOTIDE SEQUENCE</scope>
</reference>
<feature type="transmembrane region" description="Helical" evidence="6">
    <location>
        <begin position="83"/>
        <end position="107"/>
    </location>
</feature>
<dbReference type="PANTHER" id="PTHR12191:SF37">
    <property type="entry name" value="ZINC TRANSPORTER FOI"/>
    <property type="match status" value="1"/>
</dbReference>
<keyword evidence="5 6" id="KW-0472">Membrane</keyword>